<accession>A0A5A7QEU3</accession>
<feature type="non-terminal residue" evidence="2">
    <location>
        <position position="1"/>
    </location>
</feature>
<protein>
    <submittedName>
        <fullName evidence="2">Cytochrome c</fullName>
    </submittedName>
</protein>
<reference evidence="3" key="1">
    <citation type="journal article" date="2019" name="Curr. Biol.">
        <title>Genome Sequence of Striga asiatica Provides Insight into the Evolution of Plant Parasitism.</title>
        <authorList>
            <person name="Yoshida S."/>
            <person name="Kim S."/>
            <person name="Wafula E.K."/>
            <person name="Tanskanen J."/>
            <person name="Kim Y.M."/>
            <person name="Honaas L."/>
            <person name="Yang Z."/>
            <person name="Spallek T."/>
            <person name="Conn C.E."/>
            <person name="Ichihashi Y."/>
            <person name="Cheong K."/>
            <person name="Cui S."/>
            <person name="Der J.P."/>
            <person name="Gundlach H."/>
            <person name="Jiao Y."/>
            <person name="Hori C."/>
            <person name="Ishida J.K."/>
            <person name="Kasahara H."/>
            <person name="Kiba T."/>
            <person name="Kim M.S."/>
            <person name="Koo N."/>
            <person name="Laohavisit A."/>
            <person name="Lee Y.H."/>
            <person name="Lumba S."/>
            <person name="McCourt P."/>
            <person name="Mortimer J.C."/>
            <person name="Mutuku J.M."/>
            <person name="Nomura T."/>
            <person name="Sasaki-Sekimoto Y."/>
            <person name="Seto Y."/>
            <person name="Wang Y."/>
            <person name="Wakatake T."/>
            <person name="Sakakibara H."/>
            <person name="Demura T."/>
            <person name="Yamaguchi S."/>
            <person name="Yoneyama K."/>
            <person name="Manabe R.I."/>
            <person name="Nelson D.C."/>
            <person name="Schulman A.H."/>
            <person name="Timko M.P."/>
            <person name="dePamphilis C.W."/>
            <person name="Choi D."/>
            <person name="Shirasu K."/>
        </authorList>
    </citation>
    <scope>NUCLEOTIDE SEQUENCE [LARGE SCALE GENOMIC DNA]</scope>
    <source>
        <strain evidence="3">cv. UVA1</strain>
    </source>
</reference>
<organism evidence="2 3">
    <name type="scientific">Striga asiatica</name>
    <name type="common">Asiatic witchweed</name>
    <name type="synonym">Buchnera asiatica</name>
    <dbReference type="NCBI Taxonomy" id="4170"/>
    <lineage>
        <taxon>Eukaryota</taxon>
        <taxon>Viridiplantae</taxon>
        <taxon>Streptophyta</taxon>
        <taxon>Embryophyta</taxon>
        <taxon>Tracheophyta</taxon>
        <taxon>Spermatophyta</taxon>
        <taxon>Magnoliopsida</taxon>
        <taxon>eudicotyledons</taxon>
        <taxon>Gunneridae</taxon>
        <taxon>Pentapetalae</taxon>
        <taxon>asterids</taxon>
        <taxon>lamiids</taxon>
        <taxon>Lamiales</taxon>
        <taxon>Orobanchaceae</taxon>
        <taxon>Buchnereae</taxon>
        <taxon>Striga</taxon>
    </lineage>
</organism>
<sequence>AETREWRTGRGPNTAFTVRPDEEQNRNYAGHVTAAKGTLPLLILLRLSPFRRISFVFLQRPNPLIRFSLRLQLPNSSMASFDETPPGDFKSVDEGAGHKQGANSDDLFGRQSGNTTTTGYSYSAATKNKTMNWEEPTLHDCLLNHKKDSMAAEDLTADFSDYSSVDLDSSELSVTNKRKYAEDEDEDEDEPESLGVSFYFQPLNPHAFDVFYETPGMDILSAKVFKSLPELKEMVLDIRKRLNGVLNGEVDVQAFEAKVKELFSRPNFLVAVDESILESEFLVVPLEEYVTTKDAQDRMVDVKQDPSFEPFLGWTEPLDVIRGTLCILFGYWNDKEFDRILTETRQKSRRLRLAAQERDWTHIDMITDIHYPANLNGLKQALAYKYGEESYFYKTAVKTIEGNKAYFEKKVTPSIHLLGSAAKGHEIDCMLVKWCVDDIFYLSDIGIRVIF</sequence>
<dbReference type="GO" id="GO:0020037">
    <property type="term" value="F:heme binding"/>
    <property type="evidence" value="ECO:0007669"/>
    <property type="project" value="InterPro"/>
</dbReference>
<dbReference type="Gene3D" id="1.10.760.10">
    <property type="entry name" value="Cytochrome c-like domain"/>
    <property type="match status" value="1"/>
</dbReference>
<evidence type="ECO:0000256" key="1">
    <source>
        <dbReference type="SAM" id="MobiDB-lite"/>
    </source>
</evidence>
<keyword evidence="3" id="KW-1185">Reference proteome</keyword>
<evidence type="ECO:0000313" key="2">
    <source>
        <dbReference type="EMBL" id="GER43436.1"/>
    </source>
</evidence>
<dbReference type="AlphaFoldDB" id="A0A5A7QEU3"/>
<proteinExistence type="predicted"/>
<dbReference type="EMBL" id="BKCP01006626">
    <property type="protein sequence ID" value="GER43436.1"/>
    <property type="molecule type" value="Genomic_DNA"/>
</dbReference>
<dbReference type="InterPro" id="IPR036909">
    <property type="entry name" value="Cyt_c-like_dom_sf"/>
</dbReference>
<dbReference type="OrthoDB" id="920899at2759"/>
<gene>
    <name evidence="2" type="ORF">STAS_20285</name>
</gene>
<comment type="caution">
    <text evidence="2">The sequence shown here is derived from an EMBL/GenBank/DDBJ whole genome shotgun (WGS) entry which is preliminary data.</text>
</comment>
<dbReference type="Proteomes" id="UP000325081">
    <property type="component" value="Unassembled WGS sequence"/>
</dbReference>
<dbReference type="GO" id="GO:0009055">
    <property type="term" value="F:electron transfer activity"/>
    <property type="evidence" value="ECO:0007669"/>
    <property type="project" value="InterPro"/>
</dbReference>
<evidence type="ECO:0000313" key="3">
    <source>
        <dbReference type="Proteomes" id="UP000325081"/>
    </source>
</evidence>
<feature type="region of interest" description="Disordered" evidence="1">
    <location>
        <begin position="79"/>
        <end position="113"/>
    </location>
</feature>
<name>A0A5A7QEU3_STRAF</name>